<dbReference type="KEGG" id="bpm:BURPS1710b_1087"/>
<evidence type="ECO:0000313" key="3">
    <source>
        <dbReference type="Proteomes" id="UP000002700"/>
    </source>
</evidence>
<feature type="compositionally biased region" description="Basic residues" evidence="1">
    <location>
        <begin position="120"/>
        <end position="131"/>
    </location>
</feature>
<sequence>MTPPCGPRGPDGEKQRKLDGNPAHAKRAGGRRDTRQKPIHIRSLSITRPMPGWCETSRRGRIGARAPMRRRRLQPMRTVHAYPGMRALADRRRIGHRSTPRRPRARHGSGARPTRSARASPRHRFAARRRPSPSPAARGPDHERPAAAPQAGRRPARPAGLTRRSGERLRPEQRRDREPGDVRLLVRRAGVVVDAVRLRIEHVVHDPRQRRRRRLHALGRRAEQQDHVGQRVRGVGRRRTDAAVGGRLVDHPLDRADALRIRAEHPRQIALRKDRIDAEVRIERRSRIAADRITLRARHVELRRHVVPQESRLRRVVRIVRKQQRAPVHAEIDIALIRRVLVRPELPRGAADGQLPRAARVAARIDVLREHEIERRARIGAVLRDERAAARQLPVEIEQVDEQRGRRVHAAHVGNAGARRRRDRIVRRRHRIHIAPASPPGRIGHLLARGEPGDALLETVQVLRVMRRAVRGRKADQRVFHIGVRIGGAAARFVRNRAIAVLLSEDEVRHLQRHRGLRAAGARAAGAARGGAARARGTR</sequence>
<feature type="compositionally biased region" description="Basic and acidic residues" evidence="1">
    <location>
        <begin position="164"/>
        <end position="177"/>
    </location>
</feature>
<feature type="compositionally biased region" description="Basic residues" evidence="1">
    <location>
        <begin position="93"/>
        <end position="109"/>
    </location>
</feature>
<feature type="compositionally biased region" description="Basic and acidic residues" evidence="1">
    <location>
        <begin position="220"/>
        <end position="229"/>
    </location>
</feature>
<name>Q3JVA4_BURP1</name>
<dbReference type="EMBL" id="CP000124">
    <property type="protein sequence ID" value="ABA49900.1"/>
    <property type="molecule type" value="Genomic_DNA"/>
</dbReference>
<dbReference type="Proteomes" id="UP000002700">
    <property type="component" value="Chromosome I"/>
</dbReference>
<feature type="region of interest" description="Disordered" evidence="1">
    <location>
        <begin position="208"/>
        <end position="239"/>
    </location>
</feature>
<evidence type="ECO:0000313" key="2">
    <source>
        <dbReference type="EMBL" id="ABA49900.1"/>
    </source>
</evidence>
<proteinExistence type="predicted"/>
<feature type="compositionally biased region" description="Basic and acidic residues" evidence="1">
    <location>
        <begin position="10"/>
        <end position="19"/>
    </location>
</feature>
<dbReference type="EnsemblBacteria" id="ABA49900">
    <property type="protein sequence ID" value="ABA49900"/>
    <property type="gene ID" value="BURPS1710b_1087"/>
</dbReference>
<feature type="compositionally biased region" description="Basic residues" evidence="1">
    <location>
        <begin position="59"/>
        <end position="74"/>
    </location>
</feature>
<feature type="compositionally biased region" description="Low complexity" evidence="1">
    <location>
        <begin position="146"/>
        <end position="160"/>
    </location>
</feature>
<organism evidence="2 3">
    <name type="scientific">Burkholderia pseudomallei (strain 1710b)</name>
    <dbReference type="NCBI Taxonomy" id="320372"/>
    <lineage>
        <taxon>Bacteria</taxon>
        <taxon>Pseudomonadati</taxon>
        <taxon>Pseudomonadota</taxon>
        <taxon>Betaproteobacteria</taxon>
        <taxon>Burkholderiales</taxon>
        <taxon>Burkholderiaceae</taxon>
        <taxon>Burkholderia</taxon>
        <taxon>pseudomallei group</taxon>
    </lineage>
</organism>
<dbReference type="HOGENOM" id="CLU_504969_0_0_4"/>
<gene>
    <name evidence="2" type="ordered locus">BURPS1710b_1087</name>
</gene>
<feature type="compositionally biased region" description="Low complexity" evidence="1">
    <location>
        <begin position="110"/>
        <end position="119"/>
    </location>
</feature>
<dbReference type="AlphaFoldDB" id="Q3JVA4"/>
<feature type="region of interest" description="Disordered" evidence="1">
    <location>
        <begin position="1"/>
        <end position="177"/>
    </location>
</feature>
<protein>
    <submittedName>
        <fullName evidence="2">Uncharacterized protein</fullName>
    </submittedName>
</protein>
<reference evidence="2 3" key="1">
    <citation type="submission" date="2005-09" db="EMBL/GenBank/DDBJ databases">
        <authorList>
            <person name="Woods D.E."/>
            <person name="Nierman W.C."/>
        </authorList>
    </citation>
    <scope>NUCLEOTIDE SEQUENCE [LARGE SCALE GENOMIC DNA]</scope>
    <source>
        <strain evidence="2 3">1710b</strain>
    </source>
</reference>
<accession>Q3JVA4</accession>
<evidence type="ECO:0000256" key="1">
    <source>
        <dbReference type="SAM" id="MobiDB-lite"/>
    </source>
</evidence>
<feature type="compositionally biased region" description="Basic residues" evidence="1">
    <location>
        <begin position="208"/>
        <end position="219"/>
    </location>
</feature>